<dbReference type="PANTHER" id="PTHR36505">
    <property type="entry name" value="BLR1072 PROTEIN"/>
    <property type="match status" value="1"/>
</dbReference>
<dbReference type="Pfam" id="PF05239">
    <property type="entry name" value="PRC"/>
    <property type="match status" value="1"/>
</dbReference>
<dbReference type="PANTHER" id="PTHR36505:SF1">
    <property type="entry name" value="BLR1072 PROTEIN"/>
    <property type="match status" value="1"/>
</dbReference>
<feature type="region of interest" description="Disordered" evidence="1">
    <location>
        <begin position="21"/>
        <end position="109"/>
    </location>
</feature>
<feature type="chain" id="PRO_5013896967" description="PRC-barrel domain-containing protein" evidence="2">
    <location>
        <begin position="22"/>
        <end position="268"/>
    </location>
</feature>
<evidence type="ECO:0000256" key="2">
    <source>
        <dbReference type="SAM" id="SignalP"/>
    </source>
</evidence>
<evidence type="ECO:0000313" key="5">
    <source>
        <dbReference type="Proteomes" id="UP000231070"/>
    </source>
</evidence>
<proteinExistence type="predicted"/>
<organism evidence="4 5">
    <name type="scientific">Pleomorphomonas carboxyditropha</name>
    <dbReference type="NCBI Taxonomy" id="2023338"/>
    <lineage>
        <taxon>Bacteria</taxon>
        <taxon>Pseudomonadati</taxon>
        <taxon>Pseudomonadota</taxon>
        <taxon>Alphaproteobacteria</taxon>
        <taxon>Hyphomicrobiales</taxon>
        <taxon>Pleomorphomonadaceae</taxon>
        <taxon>Pleomorphomonas</taxon>
    </lineage>
</organism>
<evidence type="ECO:0000313" key="4">
    <source>
        <dbReference type="EMBL" id="PIP00880.1"/>
    </source>
</evidence>
<accession>A0A2G9X1Q5</accession>
<reference evidence="4 5" key="1">
    <citation type="submission" date="2017-08" db="EMBL/GenBank/DDBJ databases">
        <title>Pleomorphomonas carboxidotrophicus sp. nov., a new mesophilic hydrogenogenic carboxidotroph.</title>
        <authorList>
            <person name="Esquivel-Elizondo S."/>
            <person name="Krajmalnik-Brown R."/>
            <person name="Maldonado J."/>
        </authorList>
    </citation>
    <scope>NUCLEOTIDE SEQUENCE [LARGE SCALE GENOMIC DNA]</scope>
    <source>
        <strain evidence="4 5">SVCO-16</strain>
    </source>
</reference>
<keyword evidence="2" id="KW-0732">Signal</keyword>
<dbReference type="InterPro" id="IPR027275">
    <property type="entry name" value="PRC-brl_dom"/>
</dbReference>
<feature type="compositionally biased region" description="Low complexity" evidence="1">
    <location>
        <begin position="23"/>
        <end position="90"/>
    </location>
</feature>
<dbReference type="OrthoDB" id="7818259at2"/>
<feature type="region of interest" description="Disordered" evidence="1">
    <location>
        <begin position="189"/>
        <end position="239"/>
    </location>
</feature>
<evidence type="ECO:0000256" key="1">
    <source>
        <dbReference type="SAM" id="MobiDB-lite"/>
    </source>
</evidence>
<comment type="caution">
    <text evidence="4">The sequence shown here is derived from an EMBL/GenBank/DDBJ whole genome shotgun (WGS) entry which is preliminary data.</text>
</comment>
<gene>
    <name evidence="4" type="ORF">CJ014_01930</name>
</gene>
<dbReference type="AlphaFoldDB" id="A0A2G9X1Q5"/>
<sequence length="268" mass="26677">MKTRLLPVLLLTAAFPLAAVAQDTGTPPGTTPETTPGTTDTTPGVTPTQPTDDTNSTTDPSGTTQPDTTSPAATPAPSTDDTGPATDSGSAAPTDQSASTTTGETFVTVPETGAWRVSDLQGKTVYGSEGSNIGEISDVLVSQNGSVNAVIIGVGGFLGIGQKDVAVNISALQLGPGDTQEKADAVANSMPDTTTAPTGAVPDASATPGQDTTAMGGAGVAADQPPANPDVPADTAKIGDDALPDRIILNVTREELEKAPAFEGVRPQ</sequence>
<keyword evidence="5" id="KW-1185">Reference proteome</keyword>
<feature type="signal peptide" evidence="2">
    <location>
        <begin position="1"/>
        <end position="21"/>
    </location>
</feature>
<dbReference type="Proteomes" id="UP000231070">
    <property type="component" value="Unassembled WGS sequence"/>
</dbReference>
<dbReference type="RefSeq" id="WP_100078819.1">
    <property type="nucleotide sequence ID" value="NZ_NQVN01000001.1"/>
</dbReference>
<evidence type="ECO:0000259" key="3">
    <source>
        <dbReference type="Pfam" id="PF05239"/>
    </source>
</evidence>
<protein>
    <recommendedName>
        <fullName evidence="3">PRC-barrel domain-containing protein</fullName>
    </recommendedName>
</protein>
<feature type="compositionally biased region" description="Polar residues" evidence="1">
    <location>
        <begin position="91"/>
        <end position="105"/>
    </location>
</feature>
<dbReference type="InterPro" id="IPR011033">
    <property type="entry name" value="PRC_barrel-like_sf"/>
</dbReference>
<dbReference type="SUPFAM" id="SSF50346">
    <property type="entry name" value="PRC-barrel domain"/>
    <property type="match status" value="1"/>
</dbReference>
<dbReference type="Gene3D" id="2.30.30.240">
    <property type="entry name" value="PRC-barrel domain"/>
    <property type="match status" value="1"/>
</dbReference>
<name>A0A2G9X1Q5_9HYPH</name>
<feature type="domain" description="PRC-barrel" evidence="3">
    <location>
        <begin position="116"/>
        <end position="170"/>
    </location>
</feature>
<dbReference type="EMBL" id="NQVN01000001">
    <property type="protein sequence ID" value="PIP00880.1"/>
    <property type="molecule type" value="Genomic_DNA"/>
</dbReference>